<dbReference type="InterPro" id="IPR001387">
    <property type="entry name" value="Cro/C1-type_HTH"/>
</dbReference>
<feature type="domain" description="HTH cro/C1-type" evidence="2">
    <location>
        <begin position="32"/>
        <end position="72"/>
    </location>
</feature>
<dbReference type="GO" id="GO:0003677">
    <property type="term" value="F:DNA binding"/>
    <property type="evidence" value="ECO:0007669"/>
    <property type="project" value="InterPro"/>
</dbReference>
<dbReference type="RefSeq" id="WP_135762799.1">
    <property type="nucleotide sequence ID" value="NZ_RQHV01000007.1"/>
</dbReference>
<evidence type="ECO:0000259" key="2">
    <source>
        <dbReference type="PROSITE" id="PS50943"/>
    </source>
</evidence>
<evidence type="ECO:0000256" key="1">
    <source>
        <dbReference type="SAM" id="MobiDB-lite"/>
    </source>
</evidence>
<dbReference type="InterPro" id="IPR010982">
    <property type="entry name" value="Lambda_DNA-bd_dom_sf"/>
</dbReference>
<dbReference type="OrthoDB" id="348117at2"/>
<dbReference type="PROSITE" id="PS50943">
    <property type="entry name" value="HTH_CROC1"/>
    <property type="match status" value="1"/>
</dbReference>
<accession>A0A4R9LWA4</accession>
<organism evidence="3 4">
    <name type="scientific">Leptospira ilyithenensis</name>
    <dbReference type="NCBI Taxonomy" id="2484901"/>
    <lineage>
        <taxon>Bacteria</taxon>
        <taxon>Pseudomonadati</taxon>
        <taxon>Spirochaetota</taxon>
        <taxon>Spirochaetia</taxon>
        <taxon>Leptospirales</taxon>
        <taxon>Leptospiraceae</taxon>
        <taxon>Leptospira</taxon>
    </lineage>
</organism>
<evidence type="ECO:0000313" key="3">
    <source>
        <dbReference type="EMBL" id="TGN14320.1"/>
    </source>
</evidence>
<gene>
    <name evidence="3" type="ORF">EHS11_02255</name>
</gene>
<feature type="region of interest" description="Disordered" evidence="1">
    <location>
        <begin position="82"/>
        <end position="114"/>
    </location>
</feature>
<comment type="caution">
    <text evidence="3">The sequence shown here is derived from an EMBL/GenBank/DDBJ whole genome shotgun (WGS) entry which is preliminary data.</text>
</comment>
<evidence type="ECO:0000313" key="4">
    <source>
        <dbReference type="Proteomes" id="UP000298264"/>
    </source>
</evidence>
<dbReference type="EMBL" id="RQHV01000007">
    <property type="protein sequence ID" value="TGN14320.1"/>
    <property type="molecule type" value="Genomic_DNA"/>
</dbReference>
<sequence>MQTNRNAPIEILLQTIAENLEKRAKQTKQDKQDLAKLADLNRNTISAALSGNDMKLSTLIRLTRVLGFTDWLLPLLDAPIQSPMEQLTKKRKPGNQESFESKRPTSRVMGRRKS</sequence>
<proteinExistence type="predicted"/>
<dbReference type="AlphaFoldDB" id="A0A4R9LWA4"/>
<dbReference type="SUPFAM" id="SSF47413">
    <property type="entry name" value="lambda repressor-like DNA-binding domains"/>
    <property type="match status" value="1"/>
</dbReference>
<protein>
    <recommendedName>
        <fullName evidence="2">HTH cro/C1-type domain-containing protein</fullName>
    </recommendedName>
</protein>
<keyword evidence="4" id="KW-1185">Reference proteome</keyword>
<name>A0A4R9LWA4_9LEPT</name>
<reference evidence="3" key="1">
    <citation type="journal article" date="2019" name="PLoS Negl. Trop. Dis.">
        <title>Revisiting the worldwide diversity of Leptospira species in the environment.</title>
        <authorList>
            <person name="Vincent A.T."/>
            <person name="Schiettekatte O."/>
            <person name="Bourhy P."/>
            <person name="Veyrier F.J."/>
            <person name="Picardeau M."/>
        </authorList>
    </citation>
    <scope>NUCLEOTIDE SEQUENCE [LARGE SCALE GENOMIC DNA]</scope>
    <source>
        <strain evidence="3">201400974</strain>
    </source>
</reference>
<dbReference type="Proteomes" id="UP000298264">
    <property type="component" value="Unassembled WGS sequence"/>
</dbReference>
<dbReference type="Gene3D" id="1.10.260.40">
    <property type="entry name" value="lambda repressor-like DNA-binding domains"/>
    <property type="match status" value="1"/>
</dbReference>